<dbReference type="Proteomes" id="UP000006729">
    <property type="component" value="Chromosome 1"/>
</dbReference>
<keyword evidence="2" id="KW-1185">Reference proteome</keyword>
<accession>A0ACC0TIX4</accession>
<proteinExistence type="predicted"/>
<sequence>MHDMTKWSFFLSLLLCIFNTRTCFSNGSDTLSVGQSLSVTQSLISEGRTFELGFFRPGASQNIYLGIWYKNFADKIIVWVANRESPLNPASLKLELSPDGNLVLLTNFTETVWSTALISPILNSTEAILLDNGNFVIRDVSNTSITYWQSFDNPTDTWLPGGKLGINKQTGQVQRLISWKNSEDPAPGMFSVGIDPNGSIQYFIEWNRSHRYWSSGVWNGQGFTAIPEMRVNIYNFSVISNENESYFTYSLSNTSILSRFVMDSSGKMMQWLWLAGSSQWFLYWSQPADQADVYAACGAFGVFGGSTTSPCKCIKGFKPFGQNDWSSGCVRESPLQCQNKEGNRKKDEFLKMSNLTLPTNSKAHEAANATRCELDCLGSCSCTVFAYNNSGCFVWEGDLVNLQQQAGEGVSWAGADIYIKLAAAELQVENGAGKGNKRRTRAILAVVIPVTLITFGLFIYCCYLRKSKLHHKGEEDTSENLLFFDFDTCPNSPNNVPSSVDNRRKNVELPLFSYESVSAVTEQFSHKLGEGGFGPVYKGKLSNGVEVAVKRLSKRSGQGLEEFRNETMVIARLQHRNLVRLLGCCIERDEKILIYEYMPNKSLDFFLFDANKRQILDWGSRVRIIEGIAQGLVYLHRYSRLRIIHRDLKPSNILLDSEMNPKISDFGMARIFGDSETEANTKKIAGTYGYMSPEYAMDGLFSIKSDVFSFGVLLLEIVSGRKNTGFYHRDSLNLLGHAWKSWNSSRALDLMDPVLGDPPSTSVLLRHINIGLLCVQESPADRPTMSDVFSMIVNEHAPLPAPKQPAFATGRNMGDTSSSTSSAGFPSVNNVTVTMMDAR</sequence>
<reference evidence="1 2" key="1">
    <citation type="journal article" date="2006" name="Science">
        <title>The genome of black cottonwood, Populus trichocarpa (Torr. &amp; Gray).</title>
        <authorList>
            <person name="Tuskan G.A."/>
            <person name="Difazio S."/>
            <person name="Jansson S."/>
            <person name="Bohlmann J."/>
            <person name="Grigoriev I."/>
            <person name="Hellsten U."/>
            <person name="Putnam N."/>
            <person name="Ralph S."/>
            <person name="Rombauts S."/>
            <person name="Salamov A."/>
            <person name="Schein J."/>
            <person name="Sterck L."/>
            <person name="Aerts A."/>
            <person name="Bhalerao R.R."/>
            <person name="Bhalerao R.P."/>
            <person name="Blaudez D."/>
            <person name="Boerjan W."/>
            <person name="Brun A."/>
            <person name="Brunner A."/>
            <person name="Busov V."/>
            <person name="Campbell M."/>
            <person name="Carlson J."/>
            <person name="Chalot M."/>
            <person name="Chapman J."/>
            <person name="Chen G.L."/>
            <person name="Cooper D."/>
            <person name="Coutinho P.M."/>
            <person name="Couturier J."/>
            <person name="Covert S."/>
            <person name="Cronk Q."/>
            <person name="Cunningham R."/>
            <person name="Davis J."/>
            <person name="Degroeve S."/>
            <person name="Dejardin A."/>
            <person name="Depamphilis C."/>
            <person name="Detter J."/>
            <person name="Dirks B."/>
            <person name="Dubchak I."/>
            <person name="Duplessis S."/>
            <person name="Ehlting J."/>
            <person name="Ellis B."/>
            <person name="Gendler K."/>
            <person name="Goodstein D."/>
            <person name="Gribskov M."/>
            <person name="Grimwood J."/>
            <person name="Groover A."/>
            <person name="Gunter L."/>
            <person name="Hamberger B."/>
            <person name="Heinze B."/>
            <person name="Helariutta Y."/>
            <person name="Henrissat B."/>
            <person name="Holligan D."/>
            <person name="Holt R."/>
            <person name="Huang W."/>
            <person name="Islam-Faridi N."/>
            <person name="Jones S."/>
            <person name="Jones-Rhoades M."/>
            <person name="Jorgensen R."/>
            <person name="Joshi C."/>
            <person name="Kangasjarvi J."/>
            <person name="Karlsson J."/>
            <person name="Kelleher C."/>
            <person name="Kirkpatrick R."/>
            <person name="Kirst M."/>
            <person name="Kohler A."/>
            <person name="Kalluri U."/>
            <person name="Larimer F."/>
            <person name="Leebens-Mack J."/>
            <person name="Leple J.C."/>
            <person name="Locascio P."/>
            <person name="Lou Y."/>
            <person name="Lucas S."/>
            <person name="Martin F."/>
            <person name="Montanini B."/>
            <person name="Napoli C."/>
            <person name="Nelson D.R."/>
            <person name="Nelson C."/>
            <person name="Nieminen K."/>
            <person name="Nilsson O."/>
            <person name="Pereda V."/>
            <person name="Peter G."/>
            <person name="Philippe R."/>
            <person name="Pilate G."/>
            <person name="Poliakov A."/>
            <person name="Razumovskaya J."/>
            <person name="Richardson P."/>
            <person name="Rinaldi C."/>
            <person name="Ritland K."/>
            <person name="Rouze P."/>
            <person name="Ryaboy D."/>
            <person name="Schmutz J."/>
            <person name="Schrader J."/>
            <person name="Segerman B."/>
            <person name="Shin H."/>
            <person name="Siddiqui A."/>
            <person name="Sterky F."/>
            <person name="Terry A."/>
            <person name="Tsai C.J."/>
            <person name="Uberbacher E."/>
            <person name="Unneberg P."/>
            <person name="Vahala J."/>
            <person name="Wall K."/>
            <person name="Wessler S."/>
            <person name="Yang G."/>
            <person name="Yin T."/>
            <person name="Douglas C."/>
            <person name="Marra M."/>
            <person name="Sandberg G."/>
            <person name="Van de Peer Y."/>
            <person name="Rokhsar D."/>
        </authorList>
    </citation>
    <scope>NUCLEOTIDE SEQUENCE [LARGE SCALE GENOMIC DNA]</scope>
    <source>
        <strain evidence="2">cv. Nisqually</strain>
    </source>
</reference>
<gene>
    <name evidence="1" type="ORF">POPTR_001G134900v4</name>
</gene>
<organism evidence="1 2">
    <name type="scientific">Populus trichocarpa</name>
    <name type="common">Western balsam poplar</name>
    <name type="synonym">Populus balsamifera subsp. trichocarpa</name>
    <dbReference type="NCBI Taxonomy" id="3694"/>
    <lineage>
        <taxon>Eukaryota</taxon>
        <taxon>Viridiplantae</taxon>
        <taxon>Streptophyta</taxon>
        <taxon>Embryophyta</taxon>
        <taxon>Tracheophyta</taxon>
        <taxon>Spermatophyta</taxon>
        <taxon>Magnoliopsida</taxon>
        <taxon>eudicotyledons</taxon>
        <taxon>Gunneridae</taxon>
        <taxon>Pentapetalae</taxon>
        <taxon>rosids</taxon>
        <taxon>fabids</taxon>
        <taxon>Malpighiales</taxon>
        <taxon>Salicaceae</taxon>
        <taxon>Saliceae</taxon>
        <taxon>Populus</taxon>
    </lineage>
</organism>
<name>A0ACC0TIX4_POPTR</name>
<protein>
    <submittedName>
        <fullName evidence="1">Uncharacterized protein</fullName>
    </submittedName>
</protein>
<evidence type="ECO:0000313" key="1">
    <source>
        <dbReference type="EMBL" id="KAI9401527.1"/>
    </source>
</evidence>
<evidence type="ECO:0000313" key="2">
    <source>
        <dbReference type="Proteomes" id="UP000006729"/>
    </source>
</evidence>
<dbReference type="EMBL" id="CM009290">
    <property type="protein sequence ID" value="KAI9401527.1"/>
    <property type="molecule type" value="Genomic_DNA"/>
</dbReference>
<comment type="caution">
    <text evidence="1">The sequence shown here is derived from an EMBL/GenBank/DDBJ whole genome shotgun (WGS) entry which is preliminary data.</text>
</comment>